<evidence type="ECO:0000256" key="1">
    <source>
        <dbReference type="SAM" id="MobiDB-lite"/>
    </source>
</evidence>
<organism evidence="2 3">
    <name type="scientific">Streptomyces andamanensis</name>
    <dbReference type="NCBI Taxonomy" id="1565035"/>
    <lineage>
        <taxon>Bacteria</taxon>
        <taxon>Bacillati</taxon>
        <taxon>Actinomycetota</taxon>
        <taxon>Actinomycetes</taxon>
        <taxon>Kitasatosporales</taxon>
        <taxon>Streptomycetaceae</taxon>
        <taxon>Streptomyces</taxon>
    </lineage>
</organism>
<dbReference type="EMBL" id="JBHSDP010000002">
    <property type="protein sequence ID" value="MFC4326257.1"/>
    <property type="molecule type" value="Genomic_DNA"/>
</dbReference>
<feature type="compositionally biased region" description="Basic and acidic residues" evidence="1">
    <location>
        <begin position="77"/>
        <end position="86"/>
    </location>
</feature>
<keyword evidence="3" id="KW-1185">Reference proteome</keyword>
<evidence type="ECO:0000313" key="2">
    <source>
        <dbReference type="EMBL" id="MFC4326257.1"/>
    </source>
</evidence>
<evidence type="ECO:0000313" key="3">
    <source>
        <dbReference type="Proteomes" id="UP001595824"/>
    </source>
</evidence>
<accession>A0ABV8T6V3</accession>
<comment type="caution">
    <text evidence="2">The sequence shown here is derived from an EMBL/GenBank/DDBJ whole genome shotgun (WGS) entry which is preliminary data.</text>
</comment>
<dbReference type="Proteomes" id="UP001595824">
    <property type="component" value="Unassembled WGS sequence"/>
</dbReference>
<feature type="region of interest" description="Disordered" evidence="1">
    <location>
        <begin position="76"/>
        <end position="116"/>
    </location>
</feature>
<dbReference type="RefSeq" id="WP_381736341.1">
    <property type="nucleotide sequence ID" value="NZ_JBHSDP010000002.1"/>
</dbReference>
<name>A0ABV8T6V3_9ACTN</name>
<reference evidence="3" key="1">
    <citation type="journal article" date="2019" name="Int. J. Syst. Evol. Microbiol.">
        <title>The Global Catalogue of Microorganisms (GCM) 10K type strain sequencing project: providing services to taxonomists for standard genome sequencing and annotation.</title>
        <authorList>
            <consortium name="The Broad Institute Genomics Platform"/>
            <consortium name="The Broad Institute Genome Sequencing Center for Infectious Disease"/>
            <person name="Wu L."/>
            <person name="Ma J."/>
        </authorList>
    </citation>
    <scope>NUCLEOTIDE SEQUENCE [LARGE SCALE GENOMIC DNA]</scope>
    <source>
        <strain evidence="3">PCU 347</strain>
    </source>
</reference>
<sequence length="116" mass="12859">MDECLHRHLCDAAGEFTQSGRRFQLARVAQQFVGQLPCRLLVQRPDPAPCEQDPGRAVERFAQQQSWYGEFIGAAGHHQDRADRQVPHQTAQGGRGGGIGGVDVLDHRERGIPGHR</sequence>
<proteinExistence type="predicted"/>
<feature type="compositionally biased region" description="Basic and acidic residues" evidence="1">
    <location>
        <begin position="104"/>
        <end position="116"/>
    </location>
</feature>
<protein>
    <submittedName>
        <fullName evidence="2">Uncharacterized protein</fullName>
    </submittedName>
</protein>
<gene>
    <name evidence="2" type="ORF">ACFPC0_00115</name>
</gene>